<evidence type="ECO:0008006" key="4">
    <source>
        <dbReference type="Google" id="ProtNLM"/>
    </source>
</evidence>
<dbReference type="Proteomes" id="UP000233256">
    <property type="component" value="Unassembled WGS sequence"/>
</dbReference>
<gene>
    <name evidence="2" type="ORF">CVV64_01595</name>
</gene>
<keyword evidence="1" id="KW-0472">Membrane</keyword>
<protein>
    <recommendedName>
        <fullName evidence="4">Type II secretion system protein GspG C-terminal domain-containing protein</fullName>
    </recommendedName>
</protein>
<keyword evidence="1" id="KW-0812">Transmembrane</keyword>
<proteinExistence type="predicted"/>
<reference evidence="2 3" key="1">
    <citation type="journal article" date="2017" name="ISME J.">
        <title>Potential for microbial H2 and metal transformations associated with novel bacteria and archaea in deep terrestrial subsurface sediments.</title>
        <authorList>
            <person name="Hernsdorf A.W."/>
            <person name="Amano Y."/>
            <person name="Miyakawa K."/>
            <person name="Ise K."/>
            <person name="Suzuki Y."/>
            <person name="Anantharaman K."/>
            <person name="Probst A."/>
            <person name="Burstein D."/>
            <person name="Thomas B.C."/>
            <person name="Banfield J.F."/>
        </authorList>
    </citation>
    <scope>NUCLEOTIDE SEQUENCE [LARGE SCALE GENOMIC DNA]</scope>
    <source>
        <strain evidence="2">HGW-Wallbacteria-1</strain>
    </source>
</reference>
<dbReference type="AlphaFoldDB" id="A0A2N1PUX4"/>
<evidence type="ECO:0000313" key="2">
    <source>
        <dbReference type="EMBL" id="PKK92139.1"/>
    </source>
</evidence>
<dbReference type="EMBL" id="PGXC01000001">
    <property type="protein sequence ID" value="PKK92139.1"/>
    <property type="molecule type" value="Genomic_DNA"/>
</dbReference>
<feature type="transmembrane region" description="Helical" evidence="1">
    <location>
        <begin position="20"/>
        <end position="42"/>
    </location>
</feature>
<accession>A0A2N1PUX4</accession>
<name>A0A2N1PUX4_9BACT</name>
<keyword evidence="1" id="KW-1133">Transmembrane helix</keyword>
<comment type="caution">
    <text evidence="2">The sequence shown here is derived from an EMBL/GenBank/DDBJ whole genome shotgun (WGS) entry which is preliminary data.</text>
</comment>
<organism evidence="2 3">
    <name type="scientific">Candidatus Wallbacteria bacterium HGW-Wallbacteria-1</name>
    <dbReference type="NCBI Taxonomy" id="2013854"/>
    <lineage>
        <taxon>Bacteria</taxon>
        <taxon>Candidatus Walliibacteriota</taxon>
    </lineage>
</organism>
<sequence>MVGFRQDLSFFGVSSQRGSILMILLIMVIVVQISATRMGPVVSTQMKRDREKQLVFILREFKRSIDRFKKFNRRSPSSMDELVKSPHPRYLRRIYIDPMTGKAEWDLDMEPSGVGIREIRSKSRDKSIAGVEYWRWRLDDRFELILRPPAELGGKN</sequence>
<evidence type="ECO:0000256" key="1">
    <source>
        <dbReference type="SAM" id="Phobius"/>
    </source>
</evidence>
<evidence type="ECO:0000313" key="3">
    <source>
        <dbReference type="Proteomes" id="UP000233256"/>
    </source>
</evidence>